<reference evidence="1 2" key="2">
    <citation type="submission" date="2007-09" db="EMBL/GenBank/DDBJ databases">
        <title>Draft genome sequence of Clostridium bolteae (ATCC BAA-613).</title>
        <authorList>
            <person name="Sudarsanam P."/>
            <person name="Ley R."/>
            <person name="Guruge J."/>
            <person name="Turnbaugh P.J."/>
            <person name="Mahowald M."/>
            <person name="Liep D."/>
            <person name="Gordon J."/>
        </authorList>
    </citation>
    <scope>NUCLEOTIDE SEQUENCE [LARGE SCALE GENOMIC DNA]</scope>
    <source>
        <strain evidence="2">ATCC BAA-613 / DSM 15670 / CCUG 46953 / JCM 12243 / WAL 16351</strain>
    </source>
</reference>
<gene>
    <name evidence="1" type="ORF">CLOBOL_03220</name>
</gene>
<evidence type="ECO:0000313" key="1">
    <source>
        <dbReference type="EMBL" id="EDP16454.1"/>
    </source>
</evidence>
<organism evidence="1 2">
    <name type="scientific">Enterocloster bolteae (strain ATCC BAA-613 / DSM 15670 / CCUG 46953 / JCM 12243 / WAL 16351)</name>
    <name type="common">Clostridium bolteae</name>
    <dbReference type="NCBI Taxonomy" id="411902"/>
    <lineage>
        <taxon>Bacteria</taxon>
        <taxon>Bacillati</taxon>
        <taxon>Bacillota</taxon>
        <taxon>Clostridia</taxon>
        <taxon>Lachnospirales</taxon>
        <taxon>Lachnospiraceae</taxon>
        <taxon>Enterocloster</taxon>
    </lineage>
</organism>
<comment type="caution">
    <text evidence="1">The sequence shown here is derived from an EMBL/GenBank/DDBJ whole genome shotgun (WGS) entry which is preliminary data.</text>
</comment>
<dbReference type="AlphaFoldDB" id="A8RS72"/>
<dbReference type="HOGENOM" id="CLU_3307273_0_0_9"/>
<sequence length="39" mass="4401">MIDDIISLRVLFFLTVFDRLADESTNLSSYPQCCGKECG</sequence>
<dbReference type="Proteomes" id="UP000005396">
    <property type="component" value="Unassembled WGS sequence"/>
</dbReference>
<evidence type="ECO:0000313" key="2">
    <source>
        <dbReference type="Proteomes" id="UP000005396"/>
    </source>
</evidence>
<name>A8RS72_ENTBW</name>
<protein>
    <submittedName>
        <fullName evidence="1">Uncharacterized protein</fullName>
    </submittedName>
</protein>
<proteinExistence type="predicted"/>
<dbReference type="PaxDb" id="411902-CLOBOL_03220"/>
<accession>A8RS72</accession>
<dbReference type="EMBL" id="ABCC02000029">
    <property type="protein sequence ID" value="EDP16454.1"/>
    <property type="molecule type" value="Genomic_DNA"/>
</dbReference>
<reference evidence="1 2" key="1">
    <citation type="submission" date="2007-08" db="EMBL/GenBank/DDBJ databases">
        <authorList>
            <person name="Fulton L."/>
            <person name="Clifton S."/>
            <person name="Fulton B."/>
            <person name="Xu J."/>
            <person name="Minx P."/>
            <person name="Pepin K.H."/>
            <person name="Johnson M."/>
            <person name="Thiruvilangam P."/>
            <person name="Bhonagiri V."/>
            <person name="Nash W.E."/>
            <person name="Mardis E.R."/>
            <person name="Wilson R.K."/>
        </authorList>
    </citation>
    <scope>NUCLEOTIDE SEQUENCE [LARGE SCALE GENOMIC DNA]</scope>
    <source>
        <strain evidence="2">ATCC BAA-613 / DSM 15670 / CCUG 46953 / JCM 12243 / WAL 16351</strain>
    </source>
</reference>